<dbReference type="EMBL" id="CYXO01000032">
    <property type="protein sequence ID" value="CUN27602.1"/>
    <property type="molecule type" value="Genomic_DNA"/>
</dbReference>
<dbReference type="Proteomes" id="UP000095380">
    <property type="component" value="Unassembled WGS sequence"/>
</dbReference>
<dbReference type="PANTHER" id="PTHR30388">
    <property type="entry name" value="ALDEHYDE OXIDOREDUCTASE MOLYBDENUM COFACTOR ASSEMBLY PROTEIN"/>
    <property type="match status" value="1"/>
</dbReference>
<sequence>MESRMMELMEAIQESEGQAERRVLTLLGGRYISEKALVIDGKIVWESRKNGYFHGYTDEIKNITESGITYIGNEKVFCDTLGQEKQIVICGAGHVSIPVIKMAVMMDCEVIVLEDRPMYADHARMAGASQVICEPFEEALDKIQGSADTYFVILTRGHRYDQICLEKIAAKEHAYIGMIGSRRRTALVKQSLAEKGVDQEVLDAVYTPIGLDIGAQTPAEIGVAIIAEIIEVKNRKKRTYGYSKEIMRALTAQEPYPEKKIMATIITRHGSAPQGLGTKMLIYRDGRCVGTIGGGCMEARVIQIARLMAAGEGEQARICHVDMTGNEAEEEGMVCGGEVDVFLEIV</sequence>
<dbReference type="SUPFAM" id="SSF51735">
    <property type="entry name" value="NAD(P)-binding Rossmann-fold domains"/>
    <property type="match status" value="1"/>
</dbReference>
<evidence type="ECO:0000259" key="1">
    <source>
        <dbReference type="Pfam" id="PF02625"/>
    </source>
</evidence>
<dbReference type="PANTHER" id="PTHR30388:SF6">
    <property type="entry name" value="XANTHINE DEHYDROGENASE SUBUNIT A-RELATED"/>
    <property type="match status" value="1"/>
</dbReference>
<dbReference type="Gene3D" id="3.40.50.720">
    <property type="entry name" value="NAD(P)-binding Rossmann-like Domain"/>
    <property type="match status" value="1"/>
</dbReference>
<dbReference type="Pfam" id="PF13478">
    <property type="entry name" value="XdhC_C"/>
    <property type="match status" value="1"/>
</dbReference>
<protein>
    <submittedName>
        <fullName evidence="3">Xanthine dehydrogenase accessory protein XdhC</fullName>
    </submittedName>
</protein>
<feature type="domain" description="XdhC Rossmann" evidence="2">
    <location>
        <begin position="87"/>
        <end position="229"/>
    </location>
</feature>
<evidence type="ECO:0000313" key="3">
    <source>
        <dbReference type="EMBL" id="CUN27602.1"/>
    </source>
</evidence>
<name>A0A173VJV9_9FIRM</name>
<dbReference type="Proteomes" id="UP000095597">
    <property type="component" value="Unassembled WGS sequence"/>
</dbReference>
<dbReference type="AlphaFoldDB" id="A0A173VJV9"/>
<evidence type="ECO:0000313" key="5">
    <source>
        <dbReference type="Proteomes" id="UP000095380"/>
    </source>
</evidence>
<dbReference type="InterPro" id="IPR036291">
    <property type="entry name" value="NAD(P)-bd_dom_sf"/>
</dbReference>
<dbReference type="Pfam" id="PF02625">
    <property type="entry name" value="XdhC_CoxI"/>
    <property type="match status" value="1"/>
</dbReference>
<dbReference type="InterPro" id="IPR003777">
    <property type="entry name" value="XdhC_CoxI"/>
</dbReference>
<dbReference type="GeneID" id="93135973"/>
<gene>
    <name evidence="4" type="ORF">ERS852408_02860</name>
    <name evidence="3" type="ORF">ERS852573_03108</name>
</gene>
<evidence type="ECO:0000313" key="4">
    <source>
        <dbReference type="EMBL" id="CUO74702.1"/>
    </source>
</evidence>
<dbReference type="InterPro" id="IPR027051">
    <property type="entry name" value="XdhC_Rossmann_dom"/>
</dbReference>
<dbReference type="EMBL" id="CYYM01000032">
    <property type="protein sequence ID" value="CUO74702.1"/>
    <property type="molecule type" value="Genomic_DNA"/>
</dbReference>
<evidence type="ECO:0000313" key="6">
    <source>
        <dbReference type="Proteomes" id="UP000095597"/>
    </source>
</evidence>
<dbReference type="InterPro" id="IPR052698">
    <property type="entry name" value="MoCofactor_Util/Proc"/>
</dbReference>
<evidence type="ECO:0000259" key="2">
    <source>
        <dbReference type="Pfam" id="PF13478"/>
    </source>
</evidence>
<accession>A0A173VJV9</accession>
<dbReference type="RefSeq" id="WP_006428661.1">
    <property type="nucleotide sequence ID" value="NZ_CAXSPU010000032.1"/>
</dbReference>
<reference evidence="5 6" key="1">
    <citation type="submission" date="2015-09" db="EMBL/GenBank/DDBJ databases">
        <authorList>
            <consortium name="Pathogen Informatics"/>
        </authorList>
    </citation>
    <scope>NUCLEOTIDE SEQUENCE [LARGE SCALE GENOMIC DNA]</scope>
    <source>
        <strain evidence="4 5">2789STDY5608851</strain>
        <strain evidence="3 6">2789STDY5834961</strain>
    </source>
</reference>
<proteinExistence type="predicted"/>
<organism evidence="3 6">
    <name type="scientific">Dorea longicatena</name>
    <dbReference type="NCBI Taxonomy" id="88431"/>
    <lineage>
        <taxon>Bacteria</taxon>
        <taxon>Bacillati</taxon>
        <taxon>Bacillota</taxon>
        <taxon>Clostridia</taxon>
        <taxon>Lachnospirales</taxon>
        <taxon>Lachnospiraceae</taxon>
        <taxon>Dorea</taxon>
    </lineage>
</organism>
<feature type="domain" description="XdhC- CoxI" evidence="1">
    <location>
        <begin position="261"/>
        <end position="313"/>
    </location>
</feature>